<name>A0A6A3F3N1_9STRA</name>
<evidence type="ECO:0008006" key="4">
    <source>
        <dbReference type="Google" id="ProtNLM"/>
    </source>
</evidence>
<keyword evidence="1" id="KW-0732">Signal</keyword>
<dbReference type="Proteomes" id="UP000429523">
    <property type="component" value="Unassembled WGS sequence"/>
</dbReference>
<comment type="caution">
    <text evidence="2">The sequence shown here is derived from an EMBL/GenBank/DDBJ whole genome shotgun (WGS) entry which is preliminary data.</text>
</comment>
<sequence length="58" mass="6279">MKNTSTGVCLLLWPLPMFHLAAMKSLTSYTCAISDGVKFVIFKTPSEPTLSRKVSSSG</sequence>
<gene>
    <name evidence="2" type="ORF">PF009_g11750</name>
</gene>
<organism evidence="2 3">
    <name type="scientific">Phytophthora fragariae</name>
    <dbReference type="NCBI Taxonomy" id="53985"/>
    <lineage>
        <taxon>Eukaryota</taxon>
        <taxon>Sar</taxon>
        <taxon>Stramenopiles</taxon>
        <taxon>Oomycota</taxon>
        <taxon>Peronosporomycetes</taxon>
        <taxon>Peronosporales</taxon>
        <taxon>Peronosporaceae</taxon>
        <taxon>Phytophthora</taxon>
    </lineage>
</organism>
<feature type="chain" id="PRO_5025646086" description="RxLR effector protein" evidence="1">
    <location>
        <begin position="24"/>
        <end position="58"/>
    </location>
</feature>
<evidence type="ECO:0000256" key="1">
    <source>
        <dbReference type="SAM" id="SignalP"/>
    </source>
</evidence>
<dbReference type="EMBL" id="QXGF01000563">
    <property type="protein sequence ID" value="KAE8938360.1"/>
    <property type="molecule type" value="Genomic_DNA"/>
</dbReference>
<dbReference type="AlphaFoldDB" id="A0A6A3F3N1"/>
<proteinExistence type="predicted"/>
<reference evidence="2 3" key="1">
    <citation type="submission" date="2018-08" db="EMBL/GenBank/DDBJ databases">
        <title>Genomic investigation of the strawberry pathogen Phytophthora fragariae indicates pathogenicity is determined by transcriptional variation in three key races.</title>
        <authorList>
            <person name="Adams T.M."/>
            <person name="Armitage A.D."/>
            <person name="Sobczyk M.K."/>
            <person name="Bates H.J."/>
            <person name="Dunwell J.M."/>
            <person name="Nellist C.F."/>
            <person name="Harrison R.J."/>
        </authorList>
    </citation>
    <scope>NUCLEOTIDE SEQUENCE [LARGE SCALE GENOMIC DNA]</scope>
    <source>
        <strain evidence="2 3">NOV-9</strain>
    </source>
</reference>
<accession>A0A6A3F3N1</accession>
<evidence type="ECO:0000313" key="2">
    <source>
        <dbReference type="EMBL" id="KAE8938360.1"/>
    </source>
</evidence>
<evidence type="ECO:0000313" key="3">
    <source>
        <dbReference type="Proteomes" id="UP000429523"/>
    </source>
</evidence>
<feature type="signal peptide" evidence="1">
    <location>
        <begin position="1"/>
        <end position="23"/>
    </location>
</feature>
<protein>
    <recommendedName>
        <fullName evidence="4">RxLR effector protein</fullName>
    </recommendedName>
</protein>